<proteinExistence type="predicted"/>
<dbReference type="AlphaFoldDB" id="A0A3P6TZZ7"/>
<dbReference type="Gene3D" id="2.60.120.820">
    <property type="entry name" value="PHR domain"/>
    <property type="match status" value="1"/>
</dbReference>
<keyword evidence="3" id="KW-1185">Reference proteome</keyword>
<evidence type="ECO:0000313" key="3">
    <source>
        <dbReference type="Proteomes" id="UP000271087"/>
    </source>
</evidence>
<feature type="domain" description="PHR" evidence="1">
    <location>
        <begin position="1"/>
        <end position="103"/>
    </location>
</feature>
<feature type="non-terminal residue" evidence="2">
    <location>
        <position position="1"/>
    </location>
</feature>
<evidence type="ECO:0000313" key="2">
    <source>
        <dbReference type="EMBL" id="VDK84380.1"/>
    </source>
</evidence>
<organism evidence="2 3">
    <name type="scientific">Onchocerca ochengi</name>
    <name type="common">Filarial nematode worm</name>
    <dbReference type="NCBI Taxonomy" id="42157"/>
    <lineage>
        <taxon>Eukaryota</taxon>
        <taxon>Metazoa</taxon>
        <taxon>Ecdysozoa</taxon>
        <taxon>Nematoda</taxon>
        <taxon>Chromadorea</taxon>
        <taxon>Rhabditida</taxon>
        <taxon>Spirurina</taxon>
        <taxon>Spiruromorpha</taxon>
        <taxon>Filarioidea</taxon>
        <taxon>Onchocercidae</taxon>
        <taxon>Onchocerca</taxon>
    </lineage>
</organism>
<dbReference type="Proteomes" id="UP000271087">
    <property type="component" value="Unassembled WGS sequence"/>
</dbReference>
<gene>
    <name evidence="2" type="ORF">NOO_LOCUS6965</name>
</gene>
<evidence type="ECO:0000259" key="1">
    <source>
        <dbReference type="Pfam" id="PF08005"/>
    </source>
</evidence>
<dbReference type="InterPro" id="IPR012983">
    <property type="entry name" value="PHR"/>
</dbReference>
<dbReference type="InterPro" id="IPR038648">
    <property type="entry name" value="PHR_sf"/>
</dbReference>
<protein>
    <recommendedName>
        <fullName evidence="1">PHR domain-containing protein</fullName>
    </recommendedName>
</protein>
<dbReference type="Pfam" id="PF08005">
    <property type="entry name" value="PHR"/>
    <property type="match status" value="1"/>
</dbReference>
<dbReference type="OrthoDB" id="636773at2759"/>
<sequence length="200" mass="21680">FIVNREILVTALGIYGLVQNETNAEGSEWETTVDIEVAASGQTKITDFASSRLKGTYGDGRAFIAYFKKPARVVANIPYRATVTFKEEVETFAGGNGQEDILVYVGSGGVVEQNCTATTAAVDQSSVAVFAFHNDDPNGIRRGMTRGPAVYTDAIGGFYNRPTNNVAPVYSEGCLYEGQIPEIHFMAPMEVKKEISDVME</sequence>
<reference evidence="2 3" key="1">
    <citation type="submission" date="2018-08" db="EMBL/GenBank/DDBJ databases">
        <authorList>
            <person name="Laetsch R D."/>
            <person name="Stevens L."/>
            <person name="Kumar S."/>
            <person name="Blaxter L. M."/>
        </authorList>
    </citation>
    <scope>NUCLEOTIDE SEQUENCE [LARGE SCALE GENOMIC DNA]</scope>
</reference>
<name>A0A3P6TZZ7_ONCOC</name>
<dbReference type="EMBL" id="UYRW01002313">
    <property type="protein sequence ID" value="VDK84380.1"/>
    <property type="molecule type" value="Genomic_DNA"/>
</dbReference>
<accession>A0A3P6TZZ7</accession>